<evidence type="ECO:0000256" key="5">
    <source>
        <dbReference type="ARBA" id="ARBA00034313"/>
    </source>
</evidence>
<comment type="subcellular location">
    <subcellularLocation>
        <location evidence="1">Membrane</location>
        <topology evidence="1">Multi-pass membrane protein</topology>
    </subcellularLocation>
</comment>
<reference evidence="7 8" key="1">
    <citation type="submission" date="2016-03" db="EMBL/GenBank/DDBJ databases">
        <authorList>
            <person name="Ploux O."/>
        </authorList>
    </citation>
    <scope>NUCLEOTIDE SEQUENCE [LARGE SCALE GENOMIC DNA]</scope>
    <source>
        <strain evidence="7 8">URUG2</strain>
    </source>
</reference>
<evidence type="ECO:0000256" key="3">
    <source>
        <dbReference type="ARBA" id="ARBA00022989"/>
    </source>
</evidence>
<protein>
    <recommendedName>
        <fullName evidence="9">DUF1772-domain-containing protein</fullName>
    </recommendedName>
</protein>
<evidence type="ECO:0008006" key="9">
    <source>
        <dbReference type="Google" id="ProtNLM"/>
    </source>
</evidence>
<evidence type="ECO:0000256" key="2">
    <source>
        <dbReference type="ARBA" id="ARBA00022692"/>
    </source>
</evidence>
<dbReference type="EMBL" id="FJUY01000019">
    <property type="protein sequence ID" value="CZT24077.1"/>
    <property type="molecule type" value="Genomic_DNA"/>
</dbReference>
<keyword evidence="4 6" id="KW-0472">Membrane</keyword>
<keyword evidence="3 6" id="KW-1133">Transmembrane helix</keyword>
<dbReference type="GeneID" id="35604855"/>
<proteinExistence type="inferred from homology"/>
<evidence type="ECO:0000313" key="8">
    <source>
        <dbReference type="Proteomes" id="UP000225277"/>
    </source>
</evidence>
<keyword evidence="2 6" id="KW-0812">Transmembrane</keyword>
<evidence type="ECO:0000256" key="4">
    <source>
        <dbReference type="ARBA" id="ARBA00023136"/>
    </source>
</evidence>
<dbReference type="STRING" id="112498.A0A2D3V177"/>
<feature type="transmembrane region" description="Helical" evidence="6">
    <location>
        <begin position="59"/>
        <end position="79"/>
    </location>
</feature>
<feature type="transmembrane region" description="Helical" evidence="6">
    <location>
        <begin position="146"/>
        <end position="165"/>
    </location>
</feature>
<comment type="similarity">
    <text evidence="5">Belongs to the anthrone oxygenase family.</text>
</comment>
<dbReference type="InterPro" id="IPR013901">
    <property type="entry name" value="Anthrone_oxy"/>
</dbReference>
<dbReference type="PANTHER" id="PTHR35042:SF1">
    <property type="entry name" value="DUF1772-DOMAIN-CONTAINING PROTEIN"/>
    <property type="match status" value="1"/>
</dbReference>
<keyword evidence="8" id="KW-1185">Reference proteome</keyword>
<sequence>MATGSFASAAMFLAPAAALFMSGYSAAATHLVLPLLYRDHPARITTPMFRHTFYEGGKVAIPCTLGSSAMAALAAYLCVDTSQRALYLAAMATTLGTTPITLLIMMPGIKRLIAISESPAEQEKCDQTLEHRQLLKSWSFWNGVRVVLYLCGGCVGLWAGVFGGTPT</sequence>
<accession>A0A2D3V177</accession>
<dbReference type="RefSeq" id="XP_023630801.1">
    <property type="nucleotide sequence ID" value="XM_023775033.1"/>
</dbReference>
<organism evidence="7 8">
    <name type="scientific">Ramularia collo-cygni</name>
    <dbReference type="NCBI Taxonomy" id="112498"/>
    <lineage>
        <taxon>Eukaryota</taxon>
        <taxon>Fungi</taxon>
        <taxon>Dikarya</taxon>
        <taxon>Ascomycota</taxon>
        <taxon>Pezizomycotina</taxon>
        <taxon>Dothideomycetes</taxon>
        <taxon>Dothideomycetidae</taxon>
        <taxon>Mycosphaerellales</taxon>
        <taxon>Mycosphaerellaceae</taxon>
        <taxon>Ramularia</taxon>
    </lineage>
</organism>
<evidence type="ECO:0000313" key="7">
    <source>
        <dbReference type="EMBL" id="CZT24077.1"/>
    </source>
</evidence>
<dbReference type="Pfam" id="PF08592">
    <property type="entry name" value="Anthrone_oxy"/>
    <property type="match status" value="1"/>
</dbReference>
<feature type="transmembrane region" description="Helical" evidence="6">
    <location>
        <begin position="86"/>
        <end position="109"/>
    </location>
</feature>
<name>A0A2D3V177_9PEZI</name>
<evidence type="ECO:0000256" key="1">
    <source>
        <dbReference type="ARBA" id="ARBA00004141"/>
    </source>
</evidence>
<dbReference type="Proteomes" id="UP000225277">
    <property type="component" value="Unassembled WGS sequence"/>
</dbReference>
<gene>
    <name evidence="7" type="ORF">RCC_09794</name>
</gene>
<dbReference type="GO" id="GO:0016020">
    <property type="term" value="C:membrane"/>
    <property type="evidence" value="ECO:0007669"/>
    <property type="project" value="UniProtKB-SubCell"/>
</dbReference>
<dbReference type="OrthoDB" id="5954308at2759"/>
<dbReference type="PANTHER" id="PTHR35042">
    <property type="entry name" value="ANTHRONE OXYGENASE ENCC"/>
    <property type="match status" value="1"/>
</dbReference>
<dbReference type="AlphaFoldDB" id="A0A2D3V177"/>
<evidence type="ECO:0000256" key="6">
    <source>
        <dbReference type="SAM" id="Phobius"/>
    </source>
</evidence>